<dbReference type="SMART" id="SM00490">
    <property type="entry name" value="HELICc"/>
    <property type="match status" value="1"/>
</dbReference>
<dbReference type="PROSITE" id="PS51192">
    <property type="entry name" value="HELICASE_ATP_BIND_1"/>
    <property type="match status" value="1"/>
</dbReference>
<dbReference type="AlphaFoldDB" id="A0AAV5S2X4"/>
<accession>A0AAV5S2X4</accession>
<comment type="domain">
    <text evidence="6">The Q motif is unique to and characteristic of the DEAD box family of RNA helicases and controls ATP binding and hydrolysis.</text>
</comment>
<evidence type="ECO:0000256" key="2">
    <source>
        <dbReference type="ARBA" id="ARBA00022801"/>
    </source>
</evidence>
<feature type="region of interest" description="Disordered" evidence="7">
    <location>
        <begin position="712"/>
        <end position="735"/>
    </location>
</feature>
<dbReference type="GO" id="GO:0003724">
    <property type="term" value="F:RNA helicase activity"/>
    <property type="evidence" value="ECO:0007669"/>
    <property type="project" value="UniProtKB-EC"/>
</dbReference>
<dbReference type="PROSITE" id="PS51194">
    <property type="entry name" value="HELICASE_CTER"/>
    <property type="match status" value="1"/>
</dbReference>
<dbReference type="InterPro" id="IPR014001">
    <property type="entry name" value="Helicase_ATP-bd"/>
</dbReference>
<keyword evidence="11" id="KW-1185">Reference proteome</keyword>
<dbReference type="EMBL" id="BTGD01000011">
    <property type="protein sequence ID" value="GMM57371.1"/>
    <property type="molecule type" value="Genomic_DNA"/>
</dbReference>
<dbReference type="InterPro" id="IPR027417">
    <property type="entry name" value="P-loop_NTPase"/>
</dbReference>
<dbReference type="SUPFAM" id="SSF52540">
    <property type="entry name" value="P-loop containing nucleoside triphosphate hydrolases"/>
    <property type="match status" value="1"/>
</dbReference>
<keyword evidence="1 6" id="KW-0547">Nucleotide-binding</keyword>
<comment type="caution">
    <text evidence="10">The sequence shown here is derived from an EMBL/GenBank/DDBJ whole genome shotgun (WGS) entry which is preliminary data.</text>
</comment>
<comment type="catalytic activity">
    <reaction evidence="6">
        <text>ATP + H2O = ADP + phosphate + H(+)</text>
        <dbReference type="Rhea" id="RHEA:13065"/>
        <dbReference type="ChEBI" id="CHEBI:15377"/>
        <dbReference type="ChEBI" id="CHEBI:15378"/>
        <dbReference type="ChEBI" id="CHEBI:30616"/>
        <dbReference type="ChEBI" id="CHEBI:43474"/>
        <dbReference type="ChEBI" id="CHEBI:456216"/>
        <dbReference type="EC" id="3.6.4.13"/>
    </reaction>
</comment>
<dbReference type="SMART" id="SM00487">
    <property type="entry name" value="DEXDc"/>
    <property type="match status" value="1"/>
</dbReference>
<evidence type="ECO:0000256" key="5">
    <source>
        <dbReference type="ARBA" id="ARBA00022884"/>
    </source>
</evidence>
<evidence type="ECO:0000259" key="8">
    <source>
        <dbReference type="PROSITE" id="PS51192"/>
    </source>
</evidence>
<dbReference type="Gene3D" id="3.40.50.300">
    <property type="entry name" value="P-loop containing nucleotide triphosphate hydrolases"/>
    <property type="match status" value="2"/>
</dbReference>
<dbReference type="Pfam" id="PF00270">
    <property type="entry name" value="DEAD"/>
    <property type="match status" value="1"/>
</dbReference>
<dbReference type="GO" id="GO:0016787">
    <property type="term" value="F:hydrolase activity"/>
    <property type="evidence" value="ECO:0007669"/>
    <property type="project" value="UniProtKB-KW"/>
</dbReference>
<feature type="domain" description="Helicase C-terminal" evidence="9">
    <location>
        <begin position="219"/>
        <end position="402"/>
    </location>
</feature>
<dbReference type="CDD" id="cd18785">
    <property type="entry name" value="SF2_C"/>
    <property type="match status" value="1"/>
</dbReference>
<dbReference type="GO" id="GO:0070013">
    <property type="term" value="C:intracellular organelle lumen"/>
    <property type="evidence" value="ECO:0007669"/>
    <property type="project" value="UniProtKB-ARBA"/>
</dbReference>
<evidence type="ECO:0000256" key="7">
    <source>
        <dbReference type="SAM" id="MobiDB-lite"/>
    </source>
</evidence>
<evidence type="ECO:0000256" key="3">
    <source>
        <dbReference type="ARBA" id="ARBA00022806"/>
    </source>
</evidence>
<keyword evidence="5 6" id="KW-0694">RNA-binding</keyword>
<dbReference type="InterPro" id="IPR001650">
    <property type="entry name" value="Helicase_C-like"/>
</dbReference>
<dbReference type="Pfam" id="PF00271">
    <property type="entry name" value="Helicase_C"/>
    <property type="match status" value="1"/>
</dbReference>
<dbReference type="InterPro" id="IPR011545">
    <property type="entry name" value="DEAD/DEAH_box_helicase_dom"/>
</dbReference>
<evidence type="ECO:0000256" key="4">
    <source>
        <dbReference type="ARBA" id="ARBA00022840"/>
    </source>
</evidence>
<keyword evidence="4 6" id="KW-0067">ATP-binding</keyword>
<organism evidence="10 11">
    <name type="scientific">Maudiozyma humilis</name>
    <name type="common">Sour dough yeast</name>
    <name type="synonym">Kazachstania humilis</name>
    <dbReference type="NCBI Taxonomy" id="51915"/>
    <lineage>
        <taxon>Eukaryota</taxon>
        <taxon>Fungi</taxon>
        <taxon>Dikarya</taxon>
        <taxon>Ascomycota</taxon>
        <taxon>Saccharomycotina</taxon>
        <taxon>Saccharomycetes</taxon>
        <taxon>Saccharomycetales</taxon>
        <taxon>Saccharomycetaceae</taxon>
        <taxon>Maudiozyma</taxon>
    </lineage>
</organism>
<dbReference type="PANTHER" id="PTHR24031">
    <property type="entry name" value="RNA HELICASE"/>
    <property type="match status" value="1"/>
</dbReference>
<feature type="domain" description="Helicase ATP-binding" evidence="8">
    <location>
        <begin position="3"/>
        <end position="175"/>
    </location>
</feature>
<keyword evidence="3 6" id="KW-0347">Helicase</keyword>
<dbReference type="GO" id="GO:0005524">
    <property type="term" value="F:ATP binding"/>
    <property type="evidence" value="ECO:0007669"/>
    <property type="project" value="UniProtKB-UniRule"/>
</dbReference>
<sequence>MNEIYNSARKLFPVQALSGYGKTALFQLPLLAMKRRCQNKRVVSFVLVPYVTLMGDMFQRLNKCGLNVQYATNVSRMNENDITADVYVACFESARDDHLMELFSNWPYRFRNVHLGYLVVDEFHNVGYQDYRPEVTQGFRHLDVSNFAKVVMLSGTIGKGRFGLHLKAMGITAEPTEQVKDSDKVRVFNAVMEIPLRNVVKTVQKMDTVAMAMQKTVTVVRRFLELVDKQKVIIVTSTVPAVLALGRLTYDGEEPVWVHGKLSSQEKISRFSEFCENPKKRVLIGTKLISEGVDVANLGAIVMCDYVPSITGMIQAAGRLRKGGNCFIFWTRSTDFMDNFPRYDPDKGINGQMAAYYGCSGSTEDHPMPFYERRRDTLLSSSPITQDVVTDEELELGGDSLIAYCESLGVDAEKSDDTPNVGSILPKMVTMSTGVSAESPIIPTPVSMNHSSSTVAASNEVATPTPANRLVGATVTGAEEREPHPVLQGTSDDDADVSLDATVSAMSTQEIEVATNVASTVANPLDVTPVSAPPSASPASPASAATPVVVTPVSAPPSASPAAPASATTPVVVTPVSAPPAAPASAPTPVVVTPVSAPPSASPAAPASAATPVVVTPVSTAVSAPPATPASAVHTPVVASVPSQVGVIAPVTAVVPAPTAAIPAPTTVLPILPVSTPVAVSTSTSGSSNSCAISNNNFARVDVNALLRDVARGSSKRSSSEMAQNEGTSKRPNTRLDANDIKEKIKAFLGTSMTIFEALGIAKQARSSVILDGVNSSAVPDYWLPNTSKCTDCLSPNNECYNPFVASGGGLRQFMLEGIMVLKYLVSEAEFSRIVANSAEIGPHTVLLELATRRDHYSRQLKKKKKLYLDFMNKFSFTSSNLVFETDISEMERLYNGMWTEIMENKYDVLAYCSSSDNTFK</sequence>
<keyword evidence="2 6" id="KW-0378">Hydrolase</keyword>
<reference evidence="10 11" key="1">
    <citation type="journal article" date="2023" name="Elife">
        <title>Identification of key yeast species and microbe-microbe interactions impacting larval growth of Drosophila in the wild.</title>
        <authorList>
            <person name="Mure A."/>
            <person name="Sugiura Y."/>
            <person name="Maeda R."/>
            <person name="Honda K."/>
            <person name="Sakurai N."/>
            <person name="Takahashi Y."/>
            <person name="Watada M."/>
            <person name="Katoh T."/>
            <person name="Gotoh A."/>
            <person name="Gotoh Y."/>
            <person name="Taniguchi I."/>
            <person name="Nakamura K."/>
            <person name="Hayashi T."/>
            <person name="Katayama T."/>
            <person name="Uemura T."/>
            <person name="Hattori Y."/>
        </authorList>
    </citation>
    <scope>NUCLEOTIDE SEQUENCE [LARGE SCALE GENOMIC DNA]</scope>
    <source>
        <strain evidence="10 11">KH-74</strain>
    </source>
</reference>
<dbReference type="PRINTS" id="PR01217">
    <property type="entry name" value="PRICHEXTENSN"/>
</dbReference>
<name>A0AAV5S2X4_MAUHU</name>
<comment type="similarity">
    <text evidence="6">Belongs to the DEAD box helicase family.</text>
</comment>
<comment type="function">
    <text evidence="6">RNA helicase.</text>
</comment>
<evidence type="ECO:0000256" key="6">
    <source>
        <dbReference type="RuleBase" id="RU365068"/>
    </source>
</evidence>
<protein>
    <recommendedName>
        <fullName evidence="6">ATP-dependent RNA helicase</fullName>
        <ecNumber evidence="6">3.6.4.13</ecNumber>
    </recommendedName>
</protein>
<dbReference type="Proteomes" id="UP001377567">
    <property type="component" value="Unassembled WGS sequence"/>
</dbReference>
<dbReference type="GO" id="GO:0003723">
    <property type="term" value="F:RNA binding"/>
    <property type="evidence" value="ECO:0007669"/>
    <property type="project" value="UniProtKB-UniRule"/>
</dbReference>
<proteinExistence type="inferred from homology"/>
<evidence type="ECO:0000313" key="11">
    <source>
        <dbReference type="Proteomes" id="UP001377567"/>
    </source>
</evidence>
<evidence type="ECO:0000256" key="1">
    <source>
        <dbReference type="ARBA" id="ARBA00022741"/>
    </source>
</evidence>
<gene>
    <name evidence="10" type="ORF">DAKH74_039870</name>
</gene>
<feature type="compositionally biased region" description="Polar residues" evidence="7">
    <location>
        <begin position="716"/>
        <end position="731"/>
    </location>
</feature>
<evidence type="ECO:0000259" key="9">
    <source>
        <dbReference type="PROSITE" id="PS51194"/>
    </source>
</evidence>
<dbReference type="EC" id="3.6.4.13" evidence="6"/>
<evidence type="ECO:0000313" key="10">
    <source>
        <dbReference type="EMBL" id="GMM57371.1"/>
    </source>
</evidence>